<comment type="caution">
    <text evidence="1">The sequence shown here is derived from an EMBL/GenBank/DDBJ whole genome shotgun (WGS) entry which is preliminary data.</text>
</comment>
<protein>
    <submittedName>
        <fullName evidence="1">Uncharacterized protein</fullName>
    </submittedName>
</protein>
<evidence type="ECO:0000313" key="1">
    <source>
        <dbReference type="EMBL" id="KLJ06813.1"/>
    </source>
</evidence>
<gene>
    <name evidence="1" type="ORF">EMPG_17695</name>
</gene>
<organism evidence="1 2">
    <name type="scientific">Blastomyces silverae</name>
    <dbReference type="NCBI Taxonomy" id="2060906"/>
    <lineage>
        <taxon>Eukaryota</taxon>
        <taxon>Fungi</taxon>
        <taxon>Dikarya</taxon>
        <taxon>Ascomycota</taxon>
        <taxon>Pezizomycotina</taxon>
        <taxon>Eurotiomycetes</taxon>
        <taxon>Eurotiomycetidae</taxon>
        <taxon>Onygenales</taxon>
        <taxon>Ajellomycetaceae</taxon>
        <taxon>Blastomyces</taxon>
    </lineage>
</organism>
<keyword evidence="2" id="KW-1185">Reference proteome</keyword>
<dbReference type="Proteomes" id="UP000053573">
    <property type="component" value="Unassembled WGS sequence"/>
</dbReference>
<dbReference type="EMBL" id="LDEV01002966">
    <property type="protein sequence ID" value="KLJ06813.1"/>
    <property type="molecule type" value="Genomic_DNA"/>
</dbReference>
<name>A0A0H1B701_9EURO</name>
<sequence length="75" mass="8427">MNLSLPLDIQKKCILPAVQVDTMKMKRQWITTIPLSLLIDRITHILPILSHSKSTATTVDHAAELLIPDLLSPHH</sequence>
<evidence type="ECO:0000313" key="2">
    <source>
        <dbReference type="Proteomes" id="UP000053573"/>
    </source>
</evidence>
<accession>A0A0H1B701</accession>
<reference evidence="2" key="1">
    <citation type="journal article" date="2015" name="PLoS Genet.">
        <title>The dynamic genome and transcriptome of the human fungal pathogen Blastomyces and close relative Emmonsia.</title>
        <authorList>
            <person name="Munoz J.F."/>
            <person name="Gauthier G.M."/>
            <person name="Desjardins C.A."/>
            <person name="Gallo J.E."/>
            <person name="Holder J."/>
            <person name="Sullivan T.D."/>
            <person name="Marty A.J."/>
            <person name="Carmen J.C."/>
            <person name="Chen Z."/>
            <person name="Ding L."/>
            <person name="Gujja S."/>
            <person name="Magrini V."/>
            <person name="Misas E."/>
            <person name="Mitreva M."/>
            <person name="Priest M."/>
            <person name="Saif S."/>
            <person name="Whiston E.A."/>
            <person name="Young S."/>
            <person name="Zeng Q."/>
            <person name="Goldman W.E."/>
            <person name="Mardis E.R."/>
            <person name="Taylor J.W."/>
            <person name="McEwen J.G."/>
            <person name="Clay O.K."/>
            <person name="Klein B.S."/>
            <person name="Cuomo C.A."/>
        </authorList>
    </citation>
    <scope>NUCLEOTIDE SEQUENCE [LARGE SCALE GENOMIC DNA]</scope>
    <source>
        <strain evidence="2">UAMH 139</strain>
    </source>
</reference>
<dbReference type="AlphaFoldDB" id="A0A0H1B701"/>
<proteinExistence type="predicted"/>